<evidence type="ECO:0000256" key="1">
    <source>
        <dbReference type="ARBA" id="ARBA00011738"/>
    </source>
</evidence>
<protein>
    <submittedName>
        <fullName evidence="4">GSTe1</fullName>
    </submittedName>
</protein>
<dbReference type="InterPro" id="IPR036249">
    <property type="entry name" value="Thioredoxin-like_sf"/>
</dbReference>
<proteinExistence type="evidence at transcript level"/>
<dbReference type="SUPFAM" id="SSF47616">
    <property type="entry name" value="GST C-terminal domain-like"/>
    <property type="match status" value="1"/>
</dbReference>
<evidence type="ECO:0000259" key="2">
    <source>
        <dbReference type="PROSITE" id="PS50404"/>
    </source>
</evidence>
<dbReference type="GO" id="GO:0004364">
    <property type="term" value="F:glutathione transferase activity"/>
    <property type="evidence" value="ECO:0007669"/>
    <property type="project" value="TreeGrafter"/>
</dbReference>
<reference evidence="4" key="1">
    <citation type="submission" date="2023-04" db="EMBL/GenBank/DDBJ databases">
        <authorList>
            <person name="Zheng L."/>
            <person name="Rostami E."/>
            <person name="Huang D."/>
            <person name="Fu J."/>
        </authorList>
    </citation>
    <scope>NUCLEOTIDE SEQUENCE</scope>
</reference>
<feature type="domain" description="GST C-terminal" evidence="3">
    <location>
        <begin position="91"/>
        <end position="220"/>
    </location>
</feature>
<dbReference type="SUPFAM" id="SSF52833">
    <property type="entry name" value="Thioredoxin-like"/>
    <property type="match status" value="1"/>
</dbReference>
<dbReference type="PROSITE" id="PS50404">
    <property type="entry name" value="GST_NTER"/>
    <property type="match status" value="1"/>
</dbReference>
<name>A0AA51N372_9HEMI</name>
<dbReference type="InterPro" id="IPR040079">
    <property type="entry name" value="Glutathione_S-Trfase"/>
</dbReference>
<dbReference type="FunFam" id="3.40.30.10:FF:000034">
    <property type="entry name" value="glutathione S-transferase 1"/>
    <property type="match status" value="1"/>
</dbReference>
<dbReference type="AlphaFoldDB" id="A0AA51N372"/>
<dbReference type="InterPro" id="IPR004045">
    <property type="entry name" value="Glutathione_S-Trfase_N"/>
</dbReference>
<comment type="subunit">
    <text evidence="1">Homodimer.</text>
</comment>
<dbReference type="EMBL" id="OQ942259">
    <property type="protein sequence ID" value="WMM91884.1"/>
    <property type="molecule type" value="mRNA"/>
</dbReference>
<dbReference type="PROSITE" id="PS50405">
    <property type="entry name" value="GST_CTER"/>
    <property type="match status" value="1"/>
</dbReference>
<evidence type="ECO:0000259" key="3">
    <source>
        <dbReference type="PROSITE" id="PS50405"/>
    </source>
</evidence>
<dbReference type="InterPro" id="IPR036282">
    <property type="entry name" value="Glutathione-S-Trfase_C_sf"/>
</dbReference>
<feature type="domain" description="GST N-terminal" evidence="2">
    <location>
        <begin position="1"/>
        <end position="83"/>
    </location>
</feature>
<organism evidence="4">
    <name type="scientific">Paracoccus marginatus</name>
    <dbReference type="NCBI Taxonomy" id="252483"/>
    <lineage>
        <taxon>Eukaryota</taxon>
        <taxon>Metazoa</taxon>
        <taxon>Ecdysozoa</taxon>
        <taxon>Arthropoda</taxon>
        <taxon>Hexapoda</taxon>
        <taxon>Insecta</taxon>
        <taxon>Pterygota</taxon>
        <taxon>Neoptera</taxon>
        <taxon>Paraneoptera</taxon>
        <taxon>Hemiptera</taxon>
        <taxon>Sternorrhyncha</taxon>
        <taxon>Coccoidea</taxon>
        <taxon>Pseudococcidae</taxon>
        <taxon>Paracoccus</taxon>
    </lineage>
</organism>
<dbReference type="PANTHER" id="PTHR43969">
    <property type="entry name" value="GLUTATHIONE S TRANSFERASE D10, ISOFORM A-RELATED"/>
    <property type="match status" value="1"/>
</dbReference>
<dbReference type="CDD" id="cd03177">
    <property type="entry name" value="GST_C_Delta_Epsilon"/>
    <property type="match status" value="1"/>
</dbReference>
<dbReference type="Gene3D" id="1.20.1050.10">
    <property type="match status" value="1"/>
</dbReference>
<dbReference type="GO" id="GO:0006749">
    <property type="term" value="P:glutathione metabolic process"/>
    <property type="evidence" value="ECO:0007669"/>
    <property type="project" value="TreeGrafter"/>
</dbReference>
<dbReference type="Pfam" id="PF13409">
    <property type="entry name" value="GST_N_2"/>
    <property type="match status" value="1"/>
</dbReference>
<sequence>MVLKLYYNINASPCRAVLYTLNALNVPYEIVDISLLHHEQKTEKFRKMNPQHTIPTIEDEDGFILWDSHAINAYLAAKYGKDEHDKLYPKDLKARAIVDQTLHFNNSVLFASLLNNIKTIIVRESITKITPVLKESVEEAFDFLEKFLADGRRFVAGNDITIADFSITTTITNLTVFMPLVLKGYPLVSEYYKRNEAFIPGFQEIEAEVKISVGEILSSLNYEFDE</sequence>
<evidence type="ECO:0000313" key="4">
    <source>
        <dbReference type="EMBL" id="WMM91884.1"/>
    </source>
</evidence>
<dbReference type="FunFam" id="1.20.1050.10:FF:000007">
    <property type="entry name" value="Glutathione S-transferase 1-1"/>
    <property type="match status" value="1"/>
</dbReference>
<dbReference type="Pfam" id="PF13410">
    <property type="entry name" value="GST_C_2"/>
    <property type="match status" value="1"/>
</dbReference>
<accession>A0AA51N372</accession>
<dbReference type="InterPro" id="IPR010987">
    <property type="entry name" value="Glutathione-S-Trfase_C-like"/>
</dbReference>
<dbReference type="PANTHER" id="PTHR43969:SF9">
    <property type="entry name" value="GLUTATHIONE S TRANSFERASE D10, ISOFORM A-RELATED"/>
    <property type="match status" value="1"/>
</dbReference>
<dbReference type="SFLD" id="SFLDS00019">
    <property type="entry name" value="Glutathione_Transferase_(cytos"/>
    <property type="match status" value="1"/>
</dbReference>
<dbReference type="Gene3D" id="3.40.30.10">
    <property type="entry name" value="Glutaredoxin"/>
    <property type="match status" value="1"/>
</dbReference>
<dbReference type="SFLD" id="SFLDG00358">
    <property type="entry name" value="Main_(cytGST)"/>
    <property type="match status" value="1"/>
</dbReference>